<evidence type="ECO:0000313" key="2">
    <source>
        <dbReference type="Proteomes" id="UP001152320"/>
    </source>
</evidence>
<evidence type="ECO:0000313" key="1">
    <source>
        <dbReference type="EMBL" id="KAJ8038195.1"/>
    </source>
</evidence>
<organism evidence="1 2">
    <name type="scientific">Holothuria leucospilota</name>
    <name type="common">Black long sea cucumber</name>
    <name type="synonym">Mertensiothuria leucospilota</name>
    <dbReference type="NCBI Taxonomy" id="206669"/>
    <lineage>
        <taxon>Eukaryota</taxon>
        <taxon>Metazoa</taxon>
        <taxon>Echinodermata</taxon>
        <taxon>Eleutherozoa</taxon>
        <taxon>Echinozoa</taxon>
        <taxon>Holothuroidea</taxon>
        <taxon>Aspidochirotacea</taxon>
        <taxon>Aspidochirotida</taxon>
        <taxon>Holothuriidae</taxon>
        <taxon>Holothuria</taxon>
    </lineage>
</organism>
<dbReference type="OrthoDB" id="8946688at2759"/>
<dbReference type="EMBL" id="JAIZAY010000007">
    <property type="protein sequence ID" value="KAJ8038195.1"/>
    <property type="molecule type" value="Genomic_DNA"/>
</dbReference>
<dbReference type="AlphaFoldDB" id="A0A9Q1C4U8"/>
<accession>A0A9Q1C4U8</accession>
<comment type="caution">
    <text evidence="1">The sequence shown here is derived from an EMBL/GenBank/DDBJ whole genome shotgun (WGS) entry which is preliminary data.</text>
</comment>
<keyword evidence="2" id="KW-1185">Reference proteome</keyword>
<gene>
    <name evidence="1" type="ORF">HOLleu_15540</name>
</gene>
<dbReference type="Proteomes" id="UP001152320">
    <property type="component" value="Chromosome 7"/>
</dbReference>
<reference evidence="1" key="1">
    <citation type="submission" date="2021-10" db="EMBL/GenBank/DDBJ databases">
        <title>Tropical sea cucumber genome reveals ecological adaptation and Cuvierian tubules defense mechanism.</title>
        <authorList>
            <person name="Chen T."/>
        </authorList>
    </citation>
    <scope>NUCLEOTIDE SEQUENCE</scope>
    <source>
        <strain evidence="1">Nanhai2018</strain>
        <tissue evidence="1">Muscle</tissue>
    </source>
</reference>
<sequence length="301" mass="35104">MGGEKNLKAENIDSEVLKVCPTSLQLDKLALQKDLDDFKRRLRLFEYFNSDKDNDKGSTDLEVSRFRNKSTWTPPAGRDSFLDSFLEAVQREVDAFQPPKYVKDNLTLEEREALTNLWTDDNIVIKPEDKGPAFVIQNKTDYIHTAKTDLSNVNFYRKNTVDKTPETAERVNKVVREMLREGDIKEKTAEYLVTNDVRTSRFYTLPKTQKAKDENGHLKIRPVISGNGSPIERLSEFRERQMTPRALASAIQTREVELDRLWRKIRKELRDLESEKYTGEIDSALSEIEAKYKLYKDKWEE</sequence>
<proteinExistence type="predicted"/>
<name>A0A9Q1C4U8_HOLLE</name>
<protein>
    <submittedName>
        <fullName evidence="1">Uncharacterized protein</fullName>
    </submittedName>
</protein>